<dbReference type="OrthoDB" id="341421at2759"/>
<keyword evidence="1" id="KW-0489">Methyltransferase</keyword>
<keyword evidence="3" id="KW-0949">S-adenosyl-L-methionine</keyword>
<accession>A0A485L6V3</accession>
<keyword evidence="7" id="KW-1185">Reference proteome</keyword>
<dbReference type="Gene3D" id="3.90.1410.10">
    <property type="entry name" value="set domain protein methyltransferase, domain 1"/>
    <property type="match status" value="1"/>
</dbReference>
<dbReference type="Pfam" id="PF09273">
    <property type="entry name" value="Rubis-subs-bind"/>
    <property type="match status" value="1"/>
</dbReference>
<evidence type="ECO:0000256" key="1">
    <source>
        <dbReference type="ARBA" id="ARBA00022603"/>
    </source>
</evidence>
<dbReference type="PROSITE" id="PS50280">
    <property type="entry name" value="SET"/>
    <property type="match status" value="1"/>
</dbReference>
<dbReference type="SUPFAM" id="SSF82199">
    <property type="entry name" value="SET domain"/>
    <property type="match status" value="1"/>
</dbReference>
<dbReference type="PANTHER" id="PTHR13271">
    <property type="entry name" value="UNCHARACTERIZED PUTATIVE METHYLTRANSFERASE"/>
    <property type="match status" value="1"/>
</dbReference>
<sequence length="410" mass="46059">MGLGLAEQTLVRIIQGARGSFISPKIQVRRFPAMGLGVQAVEAIDEGEVVFTASHDVWKEYSAATARAEAHVQAPAFVERVDAYCGANKRMADAVLLATHIVLSDPSDVYLNSLPQNLDVPMSWSERRLDELRHCDVLDTIMNSRHFYRKMHGDLFGIAPMVSGIEFQWALSILMSRATSGKDQPFTLIPFFEWFNHSASPTACTHEYIDRDGAFVIRTTKRHAPHEQLFINYGDHSPATYLRHYGFSSVEDARMLDPVSVKETLSLHDLPDADPTKPIKMQLARTLGWPDSKAVPYTIHTSGARDAQALDFEWLRLFAATKEELEHRQRTPADVAWLESNTQRVQGLLSTLCTNRLAKYHTSAETDLDLLRNNDSNTLEPWLASCVNVRLGEKLVLRSFLDEGLALQGR</sequence>
<reference evidence="6 7" key="1">
    <citation type="submission" date="2019-03" db="EMBL/GenBank/DDBJ databases">
        <authorList>
            <person name="Gaulin E."/>
            <person name="Dumas B."/>
        </authorList>
    </citation>
    <scope>NUCLEOTIDE SEQUENCE [LARGE SCALE GENOMIC DNA]</scope>
    <source>
        <strain evidence="6">CBS 568.67</strain>
    </source>
</reference>
<evidence type="ECO:0000256" key="3">
    <source>
        <dbReference type="ARBA" id="ARBA00022691"/>
    </source>
</evidence>
<dbReference type="AlphaFoldDB" id="A0A485L6V3"/>
<gene>
    <name evidence="6" type="primary">Aste57867_17042</name>
    <name evidence="5" type="ORF">As57867_016984</name>
    <name evidence="6" type="ORF">ASTE57867_17042</name>
</gene>
<dbReference type="InterPro" id="IPR015353">
    <property type="entry name" value="Rubisco_LSMT_subst-bd"/>
</dbReference>
<dbReference type="Proteomes" id="UP000332933">
    <property type="component" value="Unassembled WGS sequence"/>
</dbReference>
<dbReference type="InterPro" id="IPR036464">
    <property type="entry name" value="Rubisco_LSMT_subst-bd_sf"/>
</dbReference>
<reference evidence="5" key="2">
    <citation type="submission" date="2019-06" db="EMBL/GenBank/DDBJ databases">
        <title>Genomics analysis of Aphanomyces spp. identifies a new class of oomycete effector associated with host adaptation.</title>
        <authorList>
            <person name="Gaulin E."/>
        </authorList>
    </citation>
    <scope>NUCLEOTIDE SEQUENCE</scope>
    <source>
        <strain evidence="5">CBS 578.67</strain>
    </source>
</reference>
<evidence type="ECO:0000313" key="5">
    <source>
        <dbReference type="EMBL" id="KAF0691771.1"/>
    </source>
</evidence>
<dbReference type="GO" id="GO:0032259">
    <property type="term" value="P:methylation"/>
    <property type="evidence" value="ECO:0007669"/>
    <property type="project" value="UniProtKB-KW"/>
</dbReference>
<dbReference type="EMBL" id="CAADRA010006042">
    <property type="protein sequence ID" value="VFT93803.1"/>
    <property type="molecule type" value="Genomic_DNA"/>
</dbReference>
<dbReference type="SUPFAM" id="SSF81822">
    <property type="entry name" value="RuBisCo LSMT C-terminal, substrate-binding domain"/>
    <property type="match status" value="1"/>
</dbReference>
<organism evidence="6 7">
    <name type="scientific">Aphanomyces stellatus</name>
    <dbReference type="NCBI Taxonomy" id="120398"/>
    <lineage>
        <taxon>Eukaryota</taxon>
        <taxon>Sar</taxon>
        <taxon>Stramenopiles</taxon>
        <taxon>Oomycota</taxon>
        <taxon>Saprolegniomycetes</taxon>
        <taxon>Saprolegniales</taxon>
        <taxon>Verrucalvaceae</taxon>
        <taxon>Aphanomyces</taxon>
    </lineage>
</organism>
<evidence type="ECO:0000313" key="6">
    <source>
        <dbReference type="EMBL" id="VFT93803.1"/>
    </source>
</evidence>
<evidence type="ECO:0000313" key="7">
    <source>
        <dbReference type="Proteomes" id="UP000332933"/>
    </source>
</evidence>
<dbReference type="Pfam" id="PF00856">
    <property type="entry name" value="SET"/>
    <property type="match status" value="1"/>
</dbReference>
<dbReference type="InterPro" id="IPR050600">
    <property type="entry name" value="SETD3_SETD6_MTase"/>
</dbReference>
<dbReference type="InterPro" id="IPR046341">
    <property type="entry name" value="SET_dom_sf"/>
</dbReference>
<dbReference type="CDD" id="cd10527">
    <property type="entry name" value="SET_LSMT"/>
    <property type="match status" value="1"/>
</dbReference>
<dbReference type="EMBL" id="VJMH01006021">
    <property type="protein sequence ID" value="KAF0691771.1"/>
    <property type="molecule type" value="Genomic_DNA"/>
</dbReference>
<dbReference type="Gene3D" id="3.90.1420.10">
    <property type="entry name" value="Rubisco LSMT, substrate-binding domain"/>
    <property type="match status" value="1"/>
</dbReference>
<evidence type="ECO:0000256" key="2">
    <source>
        <dbReference type="ARBA" id="ARBA00022679"/>
    </source>
</evidence>
<feature type="domain" description="SET" evidence="4">
    <location>
        <begin position="24"/>
        <end position="234"/>
    </location>
</feature>
<protein>
    <submittedName>
        <fullName evidence="6">Aste57867_17042 protein</fullName>
    </submittedName>
</protein>
<name>A0A485L6V3_9STRA</name>
<dbReference type="GO" id="GO:0016279">
    <property type="term" value="F:protein-lysine N-methyltransferase activity"/>
    <property type="evidence" value="ECO:0007669"/>
    <property type="project" value="TreeGrafter"/>
</dbReference>
<proteinExistence type="predicted"/>
<dbReference type="InterPro" id="IPR001214">
    <property type="entry name" value="SET_dom"/>
</dbReference>
<evidence type="ECO:0000259" key="4">
    <source>
        <dbReference type="PROSITE" id="PS50280"/>
    </source>
</evidence>
<keyword evidence="2" id="KW-0808">Transferase</keyword>